<dbReference type="OrthoDB" id="1715058at2"/>
<feature type="compositionally biased region" description="Acidic residues" evidence="1">
    <location>
        <begin position="50"/>
        <end position="75"/>
    </location>
</feature>
<dbReference type="InterPro" id="IPR019606">
    <property type="entry name" value="GerMN"/>
</dbReference>
<dbReference type="SMART" id="SM00909">
    <property type="entry name" value="Germane"/>
    <property type="match status" value="2"/>
</dbReference>
<name>A0A1H0P9B5_HALAD</name>
<dbReference type="RefSeq" id="WP_089652706.1">
    <property type="nucleotide sequence ID" value="NZ_FNIZ01000010.1"/>
</dbReference>
<feature type="domain" description="GerMN" evidence="2">
    <location>
        <begin position="261"/>
        <end position="350"/>
    </location>
</feature>
<reference evidence="4" key="1">
    <citation type="submission" date="2016-10" db="EMBL/GenBank/DDBJ databases">
        <authorList>
            <person name="Varghese N."/>
            <person name="Submissions S."/>
        </authorList>
    </citation>
    <scope>NUCLEOTIDE SEQUENCE [LARGE SCALE GENOMIC DNA]</scope>
    <source>
        <strain evidence="4">CGMCC 1.3703</strain>
    </source>
</reference>
<dbReference type="STRING" id="240303.SAMN05421677_110112"/>
<dbReference type="Pfam" id="PF10646">
    <property type="entry name" value="Germane"/>
    <property type="match status" value="2"/>
</dbReference>
<evidence type="ECO:0000256" key="1">
    <source>
        <dbReference type="SAM" id="MobiDB-lite"/>
    </source>
</evidence>
<evidence type="ECO:0000313" key="3">
    <source>
        <dbReference type="EMBL" id="SDP01561.1"/>
    </source>
</evidence>
<proteinExistence type="predicted"/>
<accession>A0A1H0P9B5</accession>
<protein>
    <submittedName>
        <fullName evidence="3">Germination protein M</fullName>
    </submittedName>
</protein>
<feature type="region of interest" description="Disordered" evidence="1">
    <location>
        <begin position="33"/>
        <end position="80"/>
    </location>
</feature>
<dbReference type="AlphaFoldDB" id="A0A1H0P9B5"/>
<dbReference type="EMBL" id="FNIZ01000010">
    <property type="protein sequence ID" value="SDP01561.1"/>
    <property type="molecule type" value="Genomic_DNA"/>
</dbReference>
<feature type="domain" description="GerMN" evidence="2">
    <location>
        <begin position="110"/>
        <end position="201"/>
    </location>
</feature>
<evidence type="ECO:0000259" key="2">
    <source>
        <dbReference type="SMART" id="SM00909"/>
    </source>
</evidence>
<sequence length="370" mass="39623">MKNYGYKPFILAVLLLLSVGLLSGCLFEGEQSLEKMDTPEEAVTTTPDPSSDEPQPEGEGENTEGEEGEGTEGTEGDASSATVAREVYLMDANGMVAPQTLELPASEEVATQALEYMVKDGPVTNLLPNGFEAVLPAGTEILGVNAKEDGTLVVDVSEEFKNYAAEDEEKILQAMTYTLTQFENVKRIKLWINGHEQQVMPVDGTPISKGVSRADGINHSVGNNTDIMNSEAVTVYFPAQNGEQVYQVPVTTRVAKGSDEYTAMVQALLEGPELGSALMNPFNEGAELVNSKLENGVLTVSFNENILTSVEEQPSLSDAALASLVMSLTDQADIESVEVHVDGTEHVFNEAGEPLAEPVTRQDINGAEAM</sequence>
<gene>
    <name evidence="3" type="ORF">SAMN05421677_110112</name>
</gene>
<evidence type="ECO:0000313" key="4">
    <source>
        <dbReference type="Proteomes" id="UP000198860"/>
    </source>
</evidence>
<dbReference type="PROSITE" id="PS51257">
    <property type="entry name" value="PROKAR_LIPOPROTEIN"/>
    <property type="match status" value="1"/>
</dbReference>
<keyword evidence="4" id="KW-1185">Reference proteome</keyword>
<dbReference type="Proteomes" id="UP000198860">
    <property type="component" value="Unassembled WGS sequence"/>
</dbReference>
<organism evidence="3 4">
    <name type="scientific">Halobacillus aidingensis</name>
    <dbReference type="NCBI Taxonomy" id="240303"/>
    <lineage>
        <taxon>Bacteria</taxon>
        <taxon>Bacillati</taxon>
        <taxon>Bacillota</taxon>
        <taxon>Bacilli</taxon>
        <taxon>Bacillales</taxon>
        <taxon>Bacillaceae</taxon>
        <taxon>Halobacillus</taxon>
    </lineage>
</organism>